<proteinExistence type="predicted"/>
<evidence type="ECO:0000313" key="6">
    <source>
        <dbReference type="EMBL" id="BAR53477.1"/>
    </source>
</evidence>
<dbReference type="Proteomes" id="UP000063308">
    <property type="component" value="Chromosome"/>
</dbReference>
<evidence type="ECO:0000256" key="2">
    <source>
        <dbReference type="ARBA" id="ARBA00022801"/>
    </source>
</evidence>
<dbReference type="AlphaFoldDB" id="A0A0E4BJ92"/>
<evidence type="ECO:0000256" key="1">
    <source>
        <dbReference type="ARBA" id="ARBA00022741"/>
    </source>
</evidence>
<evidence type="ECO:0000313" key="7">
    <source>
        <dbReference type="Proteomes" id="UP000063308"/>
    </source>
</evidence>
<dbReference type="EMBL" id="AP014685">
    <property type="protein sequence ID" value="BAR53477.1"/>
    <property type="molecule type" value="Genomic_DNA"/>
</dbReference>
<keyword evidence="1" id="KW-0547">Nucleotide-binding</keyword>
<name>A0A0E4BJ92_9BRAD</name>
<dbReference type="NCBIfam" id="TIGR01613">
    <property type="entry name" value="primase_Cterm"/>
    <property type="match status" value="1"/>
</dbReference>
<organism evidence="6 7">
    <name type="scientific">Bradyrhizobium diazoefficiens</name>
    <dbReference type="NCBI Taxonomy" id="1355477"/>
    <lineage>
        <taxon>Bacteria</taxon>
        <taxon>Pseudomonadati</taxon>
        <taxon>Pseudomonadota</taxon>
        <taxon>Alphaproteobacteria</taxon>
        <taxon>Hyphomicrobiales</taxon>
        <taxon>Nitrobacteraceae</taxon>
        <taxon>Bradyrhizobium</taxon>
    </lineage>
</organism>
<dbReference type="SUPFAM" id="SSF52540">
    <property type="entry name" value="P-loop containing nucleoside triphosphate hydrolases"/>
    <property type="match status" value="1"/>
</dbReference>
<dbReference type="InterPro" id="IPR051620">
    <property type="entry name" value="ORF904-like_C"/>
</dbReference>
<feature type="region of interest" description="Disordered" evidence="4">
    <location>
        <begin position="763"/>
        <end position="792"/>
    </location>
</feature>
<reference evidence="6 7" key="1">
    <citation type="submission" date="2014-11" db="EMBL/GenBank/DDBJ databases">
        <title>Symbiosis island explosion on the genome of extra-slow-growing strains of soybean bradyrhizobia with massive insertion sequences.</title>
        <authorList>
            <person name="Iida T."/>
            <person name="Minamisawa K."/>
        </authorList>
    </citation>
    <scope>NUCLEOTIDE SEQUENCE [LARGE SCALE GENOMIC DNA]</scope>
    <source>
        <strain evidence="6 7">NK6</strain>
    </source>
</reference>
<gene>
    <name evidence="6" type="ORF">NK6_289</name>
</gene>
<evidence type="ECO:0000256" key="3">
    <source>
        <dbReference type="ARBA" id="ARBA00022840"/>
    </source>
</evidence>
<dbReference type="PANTHER" id="PTHR35372">
    <property type="entry name" value="ATP BINDING PROTEIN-RELATED"/>
    <property type="match status" value="1"/>
</dbReference>
<evidence type="ECO:0000259" key="5">
    <source>
        <dbReference type="PROSITE" id="PS51206"/>
    </source>
</evidence>
<evidence type="ECO:0000256" key="4">
    <source>
        <dbReference type="SAM" id="MobiDB-lite"/>
    </source>
</evidence>
<accession>A0A0E4BJ92</accession>
<keyword evidence="3" id="KW-0067">ATP-binding</keyword>
<protein>
    <recommendedName>
        <fullName evidence="5">SF3 helicase domain-containing protein</fullName>
    </recommendedName>
</protein>
<dbReference type="PANTHER" id="PTHR35372:SF2">
    <property type="entry name" value="SF3 HELICASE DOMAIN-CONTAINING PROTEIN"/>
    <property type="match status" value="1"/>
</dbReference>
<dbReference type="Pfam" id="PF08706">
    <property type="entry name" value="D5_N"/>
    <property type="match status" value="1"/>
</dbReference>
<dbReference type="GO" id="GO:0016787">
    <property type="term" value="F:hydrolase activity"/>
    <property type="evidence" value="ECO:0007669"/>
    <property type="project" value="UniProtKB-KW"/>
</dbReference>
<feature type="compositionally biased region" description="Acidic residues" evidence="4">
    <location>
        <begin position="782"/>
        <end position="792"/>
    </location>
</feature>
<dbReference type="Pfam" id="PF19263">
    <property type="entry name" value="DUF5906"/>
    <property type="match status" value="1"/>
</dbReference>
<dbReference type="InterPro" id="IPR014015">
    <property type="entry name" value="Helicase_SF3_DNA-vir"/>
</dbReference>
<dbReference type="PROSITE" id="PS51206">
    <property type="entry name" value="SF3_HELICASE_1"/>
    <property type="match status" value="1"/>
</dbReference>
<sequence length="792" mass="88109">MAAGYTRAAGKWLGGHSRAPHRYAPRAGRWRMMDARTSATTINVHKIVVTTFRDHRAKESERRHWSLPEICDIVLRTVADTKEKLPWLKCAEFGETKTAKGSLRNDANVVSVSGLELDYDEKLISIQEVVAKLEKLGIRALTYTSPSNKKTEFKWRVVAPFSQELPPKERAKYAKRLAGALGIAFDKASFTLSQSFYYGRALGNAEADHKAFVVDGDFVDLRDDLVQFDPPPPSGEGEKPRGGHLGFEGYLAMVGDGPGRDGINGPLTRATAVYARLRGEGLDRAALKERLREVIRAAPKKADRPPSDIERYLGDEYLDNLIATAIAKYGNTGIVVSDKDHVARARTFREQQRPHLLHYRGSFWDYQAGAYSAVGEDVVNAHVWTFLDSAATIRGKERVQVRFQPNRSSVAETLAALKALSILDPNVVSPSWLDGGREKLPPEEIISFPNGLLDLRDNKLYPPDPSFFTTAALGFDYVAEATEPVQFKQFLEEIYGGDESEVQLVQEIFGYLLTADTSLEKAFFFIGPRRSGKGTMMRILQHLLAKTAVAGPTLKSLCTQFGLAPLIGKQVAVVDDLRVSSPKDTDLLAENMLKITGRGHFTIDRKFMTAWEGALPVKLVFVSNVMPKLADDSGALASRFIISNTRQSFYNQEDPLLFRDKLLPELPGIFHWALDGLRRLRKRGNFAETELGTQAKERLALLGSPVLGFIEAICELHPDKSVPKAVIYRHWCDYAQSNGLHRLSNEQFFAALYAAAEGRVRQGKRRDGGRQVPSVYGIDLGTDQDADEELPF</sequence>
<dbReference type="Gene3D" id="3.40.50.300">
    <property type="entry name" value="P-loop containing nucleotide triphosphate hydrolases"/>
    <property type="match status" value="1"/>
</dbReference>
<dbReference type="InterPro" id="IPR014818">
    <property type="entry name" value="Phage/plasmid_primase_P4_C"/>
</dbReference>
<dbReference type="InterPro" id="IPR006500">
    <property type="entry name" value="Helicase_put_C_phage/plasmid"/>
</dbReference>
<dbReference type="InterPro" id="IPR045455">
    <property type="entry name" value="NrS-1_pol-like_helicase"/>
</dbReference>
<dbReference type="InterPro" id="IPR027417">
    <property type="entry name" value="P-loop_NTPase"/>
</dbReference>
<keyword evidence="2" id="KW-0378">Hydrolase</keyword>
<dbReference type="GO" id="GO:0005524">
    <property type="term" value="F:ATP binding"/>
    <property type="evidence" value="ECO:0007669"/>
    <property type="project" value="UniProtKB-KW"/>
</dbReference>
<feature type="domain" description="SF3 helicase" evidence="5">
    <location>
        <begin position="500"/>
        <end position="663"/>
    </location>
</feature>